<dbReference type="Proteomes" id="UP000325002">
    <property type="component" value="Unassembled WGS sequence"/>
</dbReference>
<dbReference type="GO" id="GO:0009279">
    <property type="term" value="C:cell outer membrane"/>
    <property type="evidence" value="ECO:0007669"/>
    <property type="project" value="TreeGrafter"/>
</dbReference>
<dbReference type="InterPro" id="IPR050218">
    <property type="entry name" value="LptD"/>
</dbReference>
<gene>
    <name evidence="1" type="ORF">EPJ81_02230</name>
</gene>
<name>A0A5C8ETS9_9SPIR</name>
<sequence length="978" mass="112984">MRILILLLSTLIFNVYLYPQNNNNQNTNQNNNTNENGNPNALMLINKFDAMKNPVSFINIVNFTPYNLLLEYARVNGIEIYPYDSEADLRARIIKRQVNVKVERVKGEAEIKDVARSTIGRGGGRVQLKSADYVERYTIKEADEEIIFLYGNVTLELYNNTLSADRVVYSLKTGEVFAEGNLRVQSSDNDLKGEWFMLNRESKKGVLFGGGTKFQSYRIEGDIIKFNNENFFADNSRVSFSRLTPVAHDFLASKVYLWDTKKFMVFNSVYRVGRQPVFYFPLFLQNYMGTGIISTFGTSLREGVYMQNSKTFDIYGMQHRLRFDAYQKLGFLLGDEIRYTSQYHDLSLDAMFAMGRQYYLLDSYISSSVGFGTRYVNYFSGGKAGKFVPRFKFEYDHTIQLYNGENINSYVTGRLNLNSDLYFKSDYYNKRGALDIVSFFTSLTGKLDDIGNSYPESSLENSIYLNNTIYGVNLKVGAQWDLAAVRNLSVEHNTNFDYYMPKPSKLTLPSLEASYSSVWGDETSYYFQNLNINYSLGGTYAHTINYKTSEGIYFYNNPQLDDKLKEKVAERDNLTLYGNLSRSFANEFIRFTPTAKADYSYQKSINPKPEDLIYDRNSTYFGLGTTLSFSMFLPNSVVPYQWDNYFTPTITWDSSYNLGYRFKENTVEGNTNASSSGEFNAHDINTRLSIGGTGYSLFYIPNLNLDLSGYIRTGLDMKPYYDLERKMYKITISTNKLLNTEVGGSTRLYYDQSSITYNLGKNLLGTNLTANNINTLLHIPIPIGKITDWILLRNGKRPFFDDYINSFEIFFDISYSHDFINYKYNTASFIFGIEFELLEQWRFRFSTTSENNRAYRYIKSYAQKENETWVNPFWDIIDSFNFKDSKKRTDSLFKLSSIEMSIWHDVDGWEFLATFSIRPSTLPSDIASGSVKGSYWSKEFWIEFTLTDFPSGGLPRREYDLNKTITDLQEKQATSIIN</sequence>
<dbReference type="PANTHER" id="PTHR30189:SF1">
    <property type="entry name" value="LPS-ASSEMBLY PROTEIN LPTD"/>
    <property type="match status" value="1"/>
</dbReference>
<dbReference type="RefSeq" id="WP_147778100.1">
    <property type="nucleotide sequence ID" value="NZ_SAYD01000008.1"/>
</dbReference>
<dbReference type="EMBL" id="SAYD01000008">
    <property type="protein sequence ID" value="TXJ40494.1"/>
    <property type="molecule type" value="Genomic_DNA"/>
</dbReference>
<dbReference type="GO" id="GO:1990351">
    <property type="term" value="C:transporter complex"/>
    <property type="evidence" value="ECO:0007669"/>
    <property type="project" value="TreeGrafter"/>
</dbReference>
<protein>
    <submittedName>
        <fullName evidence="1">LPS-assembly protein LptD</fullName>
    </submittedName>
</protein>
<dbReference type="PANTHER" id="PTHR30189">
    <property type="entry name" value="LPS-ASSEMBLY PROTEIN"/>
    <property type="match status" value="1"/>
</dbReference>
<evidence type="ECO:0000313" key="1">
    <source>
        <dbReference type="EMBL" id="TXJ40494.1"/>
    </source>
</evidence>
<reference evidence="1 2" key="1">
    <citation type="journal article" date="1992" name="Lakartidningen">
        <title>[Penicillin V and not amoxicillin is the first choice preparation in acute otitis].</title>
        <authorList>
            <person name="Kamme C."/>
            <person name="Lundgren K."/>
            <person name="Prellner K."/>
        </authorList>
    </citation>
    <scope>NUCLEOTIDE SEQUENCE [LARGE SCALE GENOMIC DNA]</scope>
    <source>
        <strain evidence="1 2">PC3997IV</strain>
    </source>
</reference>
<comment type="caution">
    <text evidence="1">The sequence shown here is derived from an EMBL/GenBank/DDBJ whole genome shotgun (WGS) entry which is preliminary data.</text>
</comment>
<accession>A0A5C8ETS9</accession>
<evidence type="ECO:0000313" key="2">
    <source>
        <dbReference type="Proteomes" id="UP000325002"/>
    </source>
</evidence>
<dbReference type="AlphaFoldDB" id="A0A5C8ETS9"/>
<proteinExistence type="predicted"/>
<organism evidence="1 2">
    <name type="scientific">Brachyspira aalborgi</name>
    <dbReference type="NCBI Taxonomy" id="29522"/>
    <lineage>
        <taxon>Bacteria</taxon>
        <taxon>Pseudomonadati</taxon>
        <taxon>Spirochaetota</taxon>
        <taxon>Spirochaetia</taxon>
        <taxon>Brachyspirales</taxon>
        <taxon>Brachyspiraceae</taxon>
        <taxon>Brachyspira</taxon>
    </lineage>
</organism>